<sequence length="205" mass="22990">MVLCLFLPECKTISPASSCLAVGPRTTDDCPEKDQLVHSDKAEIPLRLVWDTVTTIEKWPHFIATACVFSTWSPLTTYTPSIIMELGFTRIQANSLAAIGGFSTLPVILFFAWLSDKTKKRGLTVMIAISVYLIGLIVLRTMEYRVGKWARFGLWTMVNGLAVGYHPIHNAWIQINCRRPQERSISVACNVSYCRSYGRDPDFPG</sequence>
<keyword evidence="3 6" id="KW-0812">Transmembrane</keyword>
<feature type="transmembrane region" description="Helical" evidence="6">
    <location>
        <begin position="121"/>
        <end position="139"/>
    </location>
</feature>
<comment type="subcellular location">
    <subcellularLocation>
        <location evidence="1">Membrane</location>
        <topology evidence="1">Multi-pass membrane protein</topology>
    </subcellularLocation>
</comment>
<proteinExistence type="predicted"/>
<evidence type="ECO:0008006" key="9">
    <source>
        <dbReference type="Google" id="ProtNLM"/>
    </source>
</evidence>
<organism evidence="7 8">
    <name type="scientific">Penicillium canescens</name>
    <dbReference type="NCBI Taxonomy" id="5083"/>
    <lineage>
        <taxon>Eukaryota</taxon>
        <taxon>Fungi</taxon>
        <taxon>Dikarya</taxon>
        <taxon>Ascomycota</taxon>
        <taxon>Pezizomycotina</taxon>
        <taxon>Eurotiomycetes</taxon>
        <taxon>Eurotiomycetidae</taxon>
        <taxon>Eurotiales</taxon>
        <taxon>Aspergillaceae</taxon>
        <taxon>Penicillium</taxon>
    </lineage>
</organism>
<evidence type="ECO:0000256" key="3">
    <source>
        <dbReference type="ARBA" id="ARBA00022692"/>
    </source>
</evidence>
<feature type="transmembrane region" description="Helical" evidence="6">
    <location>
        <begin position="96"/>
        <end position="115"/>
    </location>
</feature>
<dbReference type="EMBL" id="JAQJZL010000001">
    <property type="protein sequence ID" value="KAJ6058009.1"/>
    <property type="molecule type" value="Genomic_DNA"/>
</dbReference>
<name>A0AAD6IPD8_PENCN</name>
<reference evidence="7" key="1">
    <citation type="journal article" date="2023" name="IMA Fungus">
        <title>Comparative genomic study of the Penicillium genus elucidates a diverse pangenome and 15 lateral gene transfer events.</title>
        <authorList>
            <person name="Petersen C."/>
            <person name="Sorensen T."/>
            <person name="Nielsen M.R."/>
            <person name="Sondergaard T.E."/>
            <person name="Sorensen J.L."/>
            <person name="Fitzpatrick D.A."/>
            <person name="Frisvad J.C."/>
            <person name="Nielsen K.L."/>
        </authorList>
    </citation>
    <scope>NUCLEOTIDE SEQUENCE</scope>
    <source>
        <strain evidence="7">IBT 15450</strain>
    </source>
</reference>
<dbReference type="Proteomes" id="UP001219568">
    <property type="component" value="Unassembled WGS sequence"/>
</dbReference>
<keyword evidence="8" id="KW-1185">Reference proteome</keyword>
<accession>A0AAD6IPD8</accession>
<keyword evidence="5 6" id="KW-0472">Membrane</keyword>
<evidence type="ECO:0000256" key="2">
    <source>
        <dbReference type="ARBA" id="ARBA00022448"/>
    </source>
</evidence>
<dbReference type="GO" id="GO:0022857">
    <property type="term" value="F:transmembrane transporter activity"/>
    <property type="evidence" value="ECO:0007669"/>
    <property type="project" value="InterPro"/>
</dbReference>
<dbReference type="PANTHER" id="PTHR43791">
    <property type="entry name" value="PERMEASE-RELATED"/>
    <property type="match status" value="1"/>
</dbReference>
<dbReference type="InterPro" id="IPR036259">
    <property type="entry name" value="MFS_trans_sf"/>
</dbReference>
<evidence type="ECO:0000256" key="5">
    <source>
        <dbReference type="ARBA" id="ARBA00023136"/>
    </source>
</evidence>
<dbReference type="InterPro" id="IPR011701">
    <property type="entry name" value="MFS"/>
</dbReference>
<evidence type="ECO:0000313" key="8">
    <source>
        <dbReference type="Proteomes" id="UP001219568"/>
    </source>
</evidence>
<reference evidence="7" key="2">
    <citation type="submission" date="2023-01" db="EMBL/GenBank/DDBJ databases">
        <authorList>
            <person name="Petersen C."/>
        </authorList>
    </citation>
    <scope>NUCLEOTIDE SEQUENCE</scope>
    <source>
        <strain evidence="7">IBT 15450</strain>
    </source>
</reference>
<keyword evidence="4 6" id="KW-1133">Transmembrane helix</keyword>
<dbReference type="SUPFAM" id="SSF103473">
    <property type="entry name" value="MFS general substrate transporter"/>
    <property type="match status" value="1"/>
</dbReference>
<dbReference type="GO" id="GO:0016020">
    <property type="term" value="C:membrane"/>
    <property type="evidence" value="ECO:0007669"/>
    <property type="project" value="UniProtKB-SubCell"/>
</dbReference>
<dbReference type="PANTHER" id="PTHR43791:SF32">
    <property type="entry name" value="MAJOR FACILITATOR SUPERFAMILY (MFS) PROFILE DOMAIN-CONTAINING PROTEIN"/>
    <property type="match status" value="1"/>
</dbReference>
<dbReference type="Pfam" id="PF07690">
    <property type="entry name" value="MFS_1"/>
    <property type="match status" value="1"/>
</dbReference>
<evidence type="ECO:0000256" key="1">
    <source>
        <dbReference type="ARBA" id="ARBA00004141"/>
    </source>
</evidence>
<evidence type="ECO:0000256" key="6">
    <source>
        <dbReference type="SAM" id="Phobius"/>
    </source>
</evidence>
<evidence type="ECO:0000256" key="4">
    <source>
        <dbReference type="ARBA" id="ARBA00022989"/>
    </source>
</evidence>
<gene>
    <name evidence="7" type="ORF">N7460_001283</name>
</gene>
<comment type="caution">
    <text evidence="7">The sequence shown here is derived from an EMBL/GenBank/DDBJ whole genome shotgun (WGS) entry which is preliminary data.</text>
</comment>
<keyword evidence="2" id="KW-0813">Transport</keyword>
<evidence type="ECO:0000313" key="7">
    <source>
        <dbReference type="EMBL" id="KAJ6058009.1"/>
    </source>
</evidence>
<dbReference type="AlphaFoldDB" id="A0AAD6IPD8"/>
<protein>
    <recommendedName>
        <fullName evidence="9">Major facilitator superfamily (MFS) profile domain-containing protein</fullName>
    </recommendedName>
</protein>
<dbReference type="Gene3D" id="1.20.1250.20">
    <property type="entry name" value="MFS general substrate transporter like domains"/>
    <property type="match status" value="1"/>
</dbReference>